<name>A0A4C1Y785_EUMVA</name>
<accession>A0A4C1Y785</accession>
<organism evidence="1 2">
    <name type="scientific">Eumeta variegata</name>
    <name type="common">Bagworm moth</name>
    <name type="synonym">Eumeta japonica</name>
    <dbReference type="NCBI Taxonomy" id="151549"/>
    <lineage>
        <taxon>Eukaryota</taxon>
        <taxon>Metazoa</taxon>
        <taxon>Ecdysozoa</taxon>
        <taxon>Arthropoda</taxon>
        <taxon>Hexapoda</taxon>
        <taxon>Insecta</taxon>
        <taxon>Pterygota</taxon>
        <taxon>Neoptera</taxon>
        <taxon>Endopterygota</taxon>
        <taxon>Lepidoptera</taxon>
        <taxon>Glossata</taxon>
        <taxon>Ditrysia</taxon>
        <taxon>Tineoidea</taxon>
        <taxon>Psychidae</taxon>
        <taxon>Oiketicinae</taxon>
        <taxon>Eumeta</taxon>
    </lineage>
</organism>
<dbReference type="EMBL" id="BGZK01001085">
    <property type="protein sequence ID" value="GBP70754.1"/>
    <property type="molecule type" value="Genomic_DNA"/>
</dbReference>
<reference evidence="1 2" key="1">
    <citation type="journal article" date="2019" name="Commun. Biol.">
        <title>The bagworm genome reveals a unique fibroin gene that provides high tensile strength.</title>
        <authorList>
            <person name="Kono N."/>
            <person name="Nakamura H."/>
            <person name="Ohtoshi R."/>
            <person name="Tomita M."/>
            <person name="Numata K."/>
            <person name="Arakawa K."/>
        </authorList>
    </citation>
    <scope>NUCLEOTIDE SEQUENCE [LARGE SCALE GENOMIC DNA]</scope>
</reference>
<sequence length="104" mass="11734">MPVTYRRTDRRTNRHDDTTRVAFSTFWLGALKTKLSGAAYVIQDATRESIVIEVAVSEKNSLKHLRRNVVQKVLEQLTPRHGVVARHALGHPTAPALAVWSNSY</sequence>
<evidence type="ECO:0000313" key="1">
    <source>
        <dbReference type="EMBL" id="GBP70754.1"/>
    </source>
</evidence>
<comment type="caution">
    <text evidence="1">The sequence shown here is derived from an EMBL/GenBank/DDBJ whole genome shotgun (WGS) entry which is preliminary data.</text>
</comment>
<dbReference type="AlphaFoldDB" id="A0A4C1Y785"/>
<proteinExistence type="predicted"/>
<protein>
    <submittedName>
        <fullName evidence="1">Uncharacterized protein</fullName>
    </submittedName>
</protein>
<keyword evidence="2" id="KW-1185">Reference proteome</keyword>
<evidence type="ECO:0000313" key="2">
    <source>
        <dbReference type="Proteomes" id="UP000299102"/>
    </source>
</evidence>
<dbReference type="OrthoDB" id="1898716at2759"/>
<gene>
    <name evidence="1" type="ORF">EVAR_50860_1</name>
</gene>
<dbReference type="Proteomes" id="UP000299102">
    <property type="component" value="Unassembled WGS sequence"/>
</dbReference>